<dbReference type="AlphaFoldDB" id="A0A2M4C9U9"/>
<proteinExistence type="predicted"/>
<name>A0A2M4C9U9_9DIPT</name>
<organism evidence="1">
    <name type="scientific">Anopheles marajoara</name>
    <dbReference type="NCBI Taxonomy" id="58244"/>
    <lineage>
        <taxon>Eukaryota</taxon>
        <taxon>Metazoa</taxon>
        <taxon>Ecdysozoa</taxon>
        <taxon>Arthropoda</taxon>
        <taxon>Hexapoda</taxon>
        <taxon>Insecta</taxon>
        <taxon>Pterygota</taxon>
        <taxon>Neoptera</taxon>
        <taxon>Endopterygota</taxon>
        <taxon>Diptera</taxon>
        <taxon>Nematocera</taxon>
        <taxon>Culicoidea</taxon>
        <taxon>Culicidae</taxon>
        <taxon>Anophelinae</taxon>
        <taxon>Anopheles</taxon>
    </lineage>
</organism>
<reference evidence="1" key="1">
    <citation type="submission" date="2018-01" db="EMBL/GenBank/DDBJ databases">
        <title>An insight into the sialome of Amazonian anophelines.</title>
        <authorList>
            <person name="Ribeiro J.M."/>
            <person name="Scarpassa V."/>
            <person name="Calvo E."/>
        </authorList>
    </citation>
    <scope>NUCLEOTIDE SEQUENCE</scope>
    <source>
        <tissue evidence="1">Salivary glands</tissue>
    </source>
</reference>
<dbReference type="EMBL" id="GGFJ01012962">
    <property type="protein sequence ID" value="MBW62103.1"/>
    <property type="molecule type" value="Transcribed_RNA"/>
</dbReference>
<accession>A0A2M4C9U9</accession>
<evidence type="ECO:0000313" key="1">
    <source>
        <dbReference type="EMBL" id="MBW62103.1"/>
    </source>
</evidence>
<sequence>MLSRTLHRVLPGGSLAAAVAAGAPGAAIENALLLHSESRTGGAFWRQITDVHTTPVQITVKPRIGTGDALHRGSAAVGRIYHTTTPYLGT</sequence>
<protein>
    <submittedName>
        <fullName evidence="1">Putative secreted protein</fullName>
    </submittedName>
</protein>